<dbReference type="PANTHER" id="PTHR45093:SF2">
    <property type="entry name" value="LISH DOMAIN-CONTAINING PROTEIN"/>
    <property type="match status" value="1"/>
</dbReference>
<sequence length="364" mass="38525">MAAPGPPQSMSHSSSASAPQQPPMPTHSDQITWDGDKMFNIYILDYCKKRGYRKTANELVIEADISPDSKPPINAQQGLLFEWWSVFWVLFQAKNNGAGSEDAMLYHKHQNQLKLRAGQVPPPGVPQSARYPLPNGVPGPPLSASHINGIGPGGQPPSLSGPPPYGSANPGAQPNGIPGPPPAPPGAPGQPFPGGMTGRPPLGPQQRPPNAPQYRSPTIAPSPQGNPPQPPSGAMSQLGRSPHMNNINRSGMLPPNGLQHPQGPGPGPGSAHPTPTLSYQQLGRPPSSHDVSSQNPMNPHRSPALAGRMPPGQDRSHIDNAVDAELSTYPPDLLGEARRQANLGDRDVQSLTTDEKVRRRLPLA</sequence>
<feature type="compositionally biased region" description="Low complexity" evidence="5">
    <location>
        <begin position="166"/>
        <end position="176"/>
    </location>
</feature>
<organism evidence="6 7">
    <name type="scientific">Russula ochroleuca</name>
    <dbReference type="NCBI Taxonomy" id="152965"/>
    <lineage>
        <taxon>Eukaryota</taxon>
        <taxon>Fungi</taxon>
        <taxon>Dikarya</taxon>
        <taxon>Basidiomycota</taxon>
        <taxon>Agaricomycotina</taxon>
        <taxon>Agaricomycetes</taxon>
        <taxon>Russulales</taxon>
        <taxon>Russulaceae</taxon>
        <taxon>Russula</taxon>
    </lineage>
</organism>
<keyword evidence="2" id="KW-0805">Transcription regulation</keyword>
<dbReference type="PANTHER" id="PTHR45093">
    <property type="entry name" value="TRANSCRIPTION ACTIVATOR MSS11"/>
    <property type="match status" value="1"/>
</dbReference>
<dbReference type="AlphaFoldDB" id="A0A9P5MRF5"/>
<dbReference type="Proteomes" id="UP000759537">
    <property type="component" value="Unassembled WGS sequence"/>
</dbReference>
<feature type="compositionally biased region" description="Low complexity" evidence="5">
    <location>
        <begin position="8"/>
        <end position="19"/>
    </location>
</feature>
<dbReference type="OrthoDB" id="5600002at2759"/>
<proteinExistence type="predicted"/>
<evidence type="ECO:0000256" key="1">
    <source>
        <dbReference type="ARBA" id="ARBA00004123"/>
    </source>
</evidence>
<evidence type="ECO:0000256" key="2">
    <source>
        <dbReference type="ARBA" id="ARBA00023015"/>
    </source>
</evidence>
<dbReference type="PROSITE" id="PS50896">
    <property type="entry name" value="LISH"/>
    <property type="match status" value="1"/>
</dbReference>
<gene>
    <name evidence="6" type="ORF">DFH94DRAFT_118906</name>
</gene>
<evidence type="ECO:0000313" key="6">
    <source>
        <dbReference type="EMBL" id="KAF8475290.1"/>
    </source>
</evidence>
<protein>
    <recommendedName>
        <fullName evidence="8">LisH domain-containing protein</fullName>
    </recommendedName>
</protein>
<evidence type="ECO:0000256" key="4">
    <source>
        <dbReference type="ARBA" id="ARBA00023242"/>
    </source>
</evidence>
<dbReference type="InterPro" id="IPR006594">
    <property type="entry name" value="LisH"/>
</dbReference>
<reference evidence="6" key="1">
    <citation type="submission" date="2019-10" db="EMBL/GenBank/DDBJ databases">
        <authorList>
            <consortium name="DOE Joint Genome Institute"/>
            <person name="Kuo A."/>
            <person name="Miyauchi S."/>
            <person name="Kiss E."/>
            <person name="Drula E."/>
            <person name="Kohler A."/>
            <person name="Sanchez-Garcia M."/>
            <person name="Andreopoulos B."/>
            <person name="Barry K.W."/>
            <person name="Bonito G."/>
            <person name="Buee M."/>
            <person name="Carver A."/>
            <person name="Chen C."/>
            <person name="Cichocki N."/>
            <person name="Clum A."/>
            <person name="Culley D."/>
            <person name="Crous P.W."/>
            <person name="Fauchery L."/>
            <person name="Girlanda M."/>
            <person name="Hayes R."/>
            <person name="Keri Z."/>
            <person name="LaButti K."/>
            <person name="Lipzen A."/>
            <person name="Lombard V."/>
            <person name="Magnuson J."/>
            <person name="Maillard F."/>
            <person name="Morin E."/>
            <person name="Murat C."/>
            <person name="Nolan M."/>
            <person name="Ohm R."/>
            <person name="Pangilinan J."/>
            <person name="Pereira M."/>
            <person name="Perotto S."/>
            <person name="Peter M."/>
            <person name="Riley R."/>
            <person name="Sitrit Y."/>
            <person name="Stielow B."/>
            <person name="Szollosi G."/>
            <person name="Zifcakova L."/>
            <person name="Stursova M."/>
            <person name="Spatafora J.W."/>
            <person name="Tedersoo L."/>
            <person name="Vaario L.-M."/>
            <person name="Yamada A."/>
            <person name="Yan M."/>
            <person name="Wang P."/>
            <person name="Xu J."/>
            <person name="Bruns T."/>
            <person name="Baldrian P."/>
            <person name="Vilgalys R."/>
            <person name="Henrissat B."/>
            <person name="Grigoriev I.V."/>
            <person name="Hibbett D."/>
            <person name="Nagy L.G."/>
            <person name="Martin F.M."/>
        </authorList>
    </citation>
    <scope>NUCLEOTIDE SEQUENCE</scope>
    <source>
        <strain evidence="6">Prilba</strain>
    </source>
</reference>
<evidence type="ECO:0000256" key="5">
    <source>
        <dbReference type="SAM" id="MobiDB-lite"/>
    </source>
</evidence>
<comment type="subcellular location">
    <subcellularLocation>
        <location evidence="1">Nucleus</location>
    </subcellularLocation>
</comment>
<accession>A0A9P5MRF5</accession>
<dbReference type="GO" id="GO:0005634">
    <property type="term" value="C:nucleus"/>
    <property type="evidence" value="ECO:0007669"/>
    <property type="project" value="UniProtKB-SubCell"/>
</dbReference>
<feature type="region of interest" description="Disordered" evidence="5">
    <location>
        <begin position="117"/>
        <end position="364"/>
    </location>
</feature>
<feature type="compositionally biased region" description="Basic and acidic residues" evidence="5">
    <location>
        <begin position="335"/>
        <end position="357"/>
    </location>
</feature>
<evidence type="ECO:0008006" key="8">
    <source>
        <dbReference type="Google" id="ProtNLM"/>
    </source>
</evidence>
<evidence type="ECO:0000256" key="3">
    <source>
        <dbReference type="ARBA" id="ARBA00023163"/>
    </source>
</evidence>
<keyword evidence="4" id="KW-0539">Nucleus</keyword>
<reference evidence="6" key="2">
    <citation type="journal article" date="2020" name="Nat. Commun.">
        <title>Large-scale genome sequencing of mycorrhizal fungi provides insights into the early evolution of symbiotic traits.</title>
        <authorList>
            <person name="Miyauchi S."/>
            <person name="Kiss E."/>
            <person name="Kuo A."/>
            <person name="Drula E."/>
            <person name="Kohler A."/>
            <person name="Sanchez-Garcia M."/>
            <person name="Morin E."/>
            <person name="Andreopoulos B."/>
            <person name="Barry K.W."/>
            <person name="Bonito G."/>
            <person name="Buee M."/>
            <person name="Carver A."/>
            <person name="Chen C."/>
            <person name="Cichocki N."/>
            <person name="Clum A."/>
            <person name="Culley D."/>
            <person name="Crous P.W."/>
            <person name="Fauchery L."/>
            <person name="Girlanda M."/>
            <person name="Hayes R.D."/>
            <person name="Keri Z."/>
            <person name="LaButti K."/>
            <person name="Lipzen A."/>
            <person name="Lombard V."/>
            <person name="Magnuson J."/>
            <person name="Maillard F."/>
            <person name="Murat C."/>
            <person name="Nolan M."/>
            <person name="Ohm R.A."/>
            <person name="Pangilinan J."/>
            <person name="Pereira M.F."/>
            <person name="Perotto S."/>
            <person name="Peter M."/>
            <person name="Pfister S."/>
            <person name="Riley R."/>
            <person name="Sitrit Y."/>
            <person name="Stielow J.B."/>
            <person name="Szollosi G."/>
            <person name="Zifcakova L."/>
            <person name="Stursova M."/>
            <person name="Spatafora J.W."/>
            <person name="Tedersoo L."/>
            <person name="Vaario L.M."/>
            <person name="Yamada A."/>
            <person name="Yan M."/>
            <person name="Wang P."/>
            <person name="Xu J."/>
            <person name="Bruns T."/>
            <person name="Baldrian P."/>
            <person name="Vilgalys R."/>
            <person name="Dunand C."/>
            <person name="Henrissat B."/>
            <person name="Grigoriev I.V."/>
            <person name="Hibbett D."/>
            <person name="Nagy L.G."/>
            <person name="Martin F.M."/>
        </authorList>
    </citation>
    <scope>NUCLEOTIDE SEQUENCE</scope>
    <source>
        <strain evidence="6">Prilba</strain>
    </source>
</reference>
<feature type="compositionally biased region" description="Low complexity" evidence="5">
    <location>
        <begin position="253"/>
        <end position="262"/>
    </location>
</feature>
<name>A0A9P5MRF5_9AGAM</name>
<comment type="caution">
    <text evidence="6">The sequence shown here is derived from an EMBL/GenBank/DDBJ whole genome shotgun (WGS) entry which is preliminary data.</text>
</comment>
<keyword evidence="3" id="KW-0804">Transcription</keyword>
<feature type="region of interest" description="Disordered" evidence="5">
    <location>
        <begin position="1"/>
        <end position="30"/>
    </location>
</feature>
<dbReference type="EMBL" id="WHVB01000016">
    <property type="protein sequence ID" value="KAF8475290.1"/>
    <property type="molecule type" value="Genomic_DNA"/>
</dbReference>
<keyword evidence="7" id="KW-1185">Reference proteome</keyword>
<feature type="compositionally biased region" description="Pro residues" evidence="5">
    <location>
        <begin position="201"/>
        <end position="211"/>
    </location>
</feature>
<evidence type="ECO:0000313" key="7">
    <source>
        <dbReference type="Proteomes" id="UP000759537"/>
    </source>
</evidence>
<feature type="compositionally biased region" description="Pro residues" evidence="5">
    <location>
        <begin position="177"/>
        <end position="191"/>
    </location>
</feature>